<feature type="transmembrane region" description="Helical" evidence="7">
    <location>
        <begin position="240"/>
        <end position="263"/>
    </location>
</feature>
<feature type="transmembrane region" description="Helical" evidence="7">
    <location>
        <begin position="284"/>
        <end position="307"/>
    </location>
</feature>
<sequence length="498" mass="51976">MTTVNSSSSPEGVESPKAADPRRWWALILLCGLQAMILLDMTVVNVALPRIQQDLGFTESGLAWVVNGYVLMAGGLLILGGRLADVFGRRRLLLTGVAIFAISSALSGFAVAPWMMVIGRFGQGIAEAIAAPAALGLIALLFHDPKERTKALGLWGGIIALAGTLGYVISGVLTDLASWEWLFFINLPVAFVVLILLPRLVNESRMVRENNAGLDIGGALTLTLGLVGVVYGLLHAAEHPWGSTLVMVPLIGGVVLLVATVLIERRAKNPLIPLDFFANRTRSAINFVTLFFMAAFISYTFMMTLFAQKILGYSPLQGGLAWLPLGLGIGAGIGLGTGLIPKLGVKVVASVGYIGAGAGLFITSMVDLDSSYVGGLMPGMIVFGLFAGATMPAATNAALHGVTVQDSSLASGVQSTMQQVGSALGLAVLVTVAIRYAGDAIATGTDPRIAATEGYTLAFRIGAGLMVLGGILIAVLFEKVATELRDPTAERLEVEDAA</sequence>
<evidence type="ECO:0000256" key="4">
    <source>
        <dbReference type="ARBA" id="ARBA00022692"/>
    </source>
</evidence>
<evidence type="ECO:0000256" key="1">
    <source>
        <dbReference type="ARBA" id="ARBA00004651"/>
    </source>
</evidence>
<dbReference type="EMBL" id="LQCI01000003">
    <property type="protein sequence ID" value="KZB87442.1"/>
    <property type="molecule type" value="Genomic_DNA"/>
</dbReference>
<keyword evidence="5 7" id="KW-1133">Transmembrane helix</keyword>
<feature type="transmembrane region" description="Helical" evidence="7">
    <location>
        <begin position="457"/>
        <end position="477"/>
    </location>
</feature>
<feature type="domain" description="Major facilitator superfamily (MFS) profile" evidence="8">
    <location>
        <begin position="26"/>
        <end position="481"/>
    </location>
</feature>
<evidence type="ECO:0000256" key="2">
    <source>
        <dbReference type="ARBA" id="ARBA00022448"/>
    </source>
</evidence>
<keyword evidence="3" id="KW-1003">Cell membrane</keyword>
<feature type="transmembrane region" description="Helical" evidence="7">
    <location>
        <begin position="420"/>
        <end position="437"/>
    </location>
</feature>
<dbReference type="PRINTS" id="PR01036">
    <property type="entry name" value="TCRTETB"/>
</dbReference>
<dbReference type="PROSITE" id="PS50850">
    <property type="entry name" value="MFS"/>
    <property type="match status" value="1"/>
</dbReference>
<feature type="transmembrane region" description="Helical" evidence="7">
    <location>
        <begin position="24"/>
        <end position="48"/>
    </location>
</feature>
<dbReference type="GO" id="GO:0022857">
    <property type="term" value="F:transmembrane transporter activity"/>
    <property type="evidence" value="ECO:0007669"/>
    <property type="project" value="InterPro"/>
</dbReference>
<dbReference type="RefSeq" id="WP_061989391.1">
    <property type="nucleotide sequence ID" value="NZ_FOPQ01000008.1"/>
</dbReference>
<feature type="transmembrane region" description="Helical" evidence="7">
    <location>
        <begin position="60"/>
        <end position="80"/>
    </location>
</feature>
<evidence type="ECO:0000256" key="5">
    <source>
        <dbReference type="ARBA" id="ARBA00022989"/>
    </source>
</evidence>
<comment type="caution">
    <text evidence="9">The sequence shown here is derived from an EMBL/GenBank/DDBJ whole genome shotgun (WGS) entry which is preliminary data.</text>
</comment>
<feature type="transmembrane region" description="Helical" evidence="7">
    <location>
        <begin position="213"/>
        <end position="234"/>
    </location>
</feature>
<evidence type="ECO:0000259" key="8">
    <source>
        <dbReference type="PROSITE" id="PS50850"/>
    </source>
</evidence>
<evidence type="ECO:0000313" key="11">
    <source>
        <dbReference type="Proteomes" id="UP000076321"/>
    </source>
</evidence>
<evidence type="ECO:0000313" key="9">
    <source>
        <dbReference type="EMBL" id="KZB87442.1"/>
    </source>
</evidence>
<feature type="transmembrane region" description="Helical" evidence="7">
    <location>
        <begin position="151"/>
        <end position="169"/>
    </location>
</feature>
<keyword evidence="6 7" id="KW-0472">Membrane</keyword>
<dbReference type="EMBL" id="LOBU02000012">
    <property type="protein sequence ID" value="OKA08280.1"/>
    <property type="molecule type" value="Genomic_DNA"/>
</dbReference>
<dbReference type="Gene3D" id="1.20.1720.10">
    <property type="entry name" value="Multidrug resistance protein D"/>
    <property type="match status" value="1"/>
</dbReference>
<feature type="transmembrane region" description="Helical" evidence="7">
    <location>
        <begin position="372"/>
        <end position="399"/>
    </location>
</feature>
<dbReference type="PROSITE" id="PS00216">
    <property type="entry name" value="SUGAR_TRANSPORT_1"/>
    <property type="match status" value="1"/>
</dbReference>
<dbReference type="AlphaFoldDB" id="A0A154MT55"/>
<reference evidence="9 11" key="1">
    <citation type="submission" date="2015-12" db="EMBL/GenBank/DDBJ databases">
        <title>Amycolatopsis regifaucium genome sequencing and assembly.</title>
        <authorList>
            <person name="Mayilraj S."/>
        </authorList>
    </citation>
    <scope>NUCLEOTIDE SEQUENCE [LARGE SCALE GENOMIC DNA]</scope>
    <source>
        <strain evidence="9 11">GY080</strain>
    </source>
</reference>
<evidence type="ECO:0000256" key="6">
    <source>
        <dbReference type="ARBA" id="ARBA00023136"/>
    </source>
</evidence>
<evidence type="ECO:0000313" key="12">
    <source>
        <dbReference type="Proteomes" id="UP000186883"/>
    </source>
</evidence>
<dbReference type="Proteomes" id="UP000186883">
    <property type="component" value="Unassembled WGS sequence"/>
</dbReference>
<reference evidence="10 12" key="2">
    <citation type="submission" date="2016-11" db="EMBL/GenBank/DDBJ databases">
        <title>Genome sequencing of Amycolatopsis regifaucium.</title>
        <authorList>
            <person name="Mayilraj S."/>
            <person name="Kaur N."/>
        </authorList>
    </citation>
    <scope>NUCLEOTIDE SEQUENCE [LARGE SCALE GENOMIC DNA]</scope>
    <source>
        <strain evidence="10 12">GY080</strain>
    </source>
</reference>
<dbReference type="Gene3D" id="1.20.1250.20">
    <property type="entry name" value="MFS general substrate transporter like domains"/>
    <property type="match status" value="1"/>
</dbReference>
<dbReference type="GO" id="GO:0005886">
    <property type="term" value="C:plasma membrane"/>
    <property type="evidence" value="ECO:0007669"/>
    <property type="project" value="UniProtKB-SubCell"/>
</dbReference>
<dbReference type="InterPro" id="IPR005829">
    <property type="entry name" value="Sugar_transporter_CS"/>
</dbReference>
<feature type="transmembrane region" description="Helical" evidence="7">
    <location>
        <begin position="181"/>
        <end position="201"/>
    </location>
</feature>
<feature type="transmembrane region" description="Helical" evidence="7">
    <location>
        <begin position="92"/>
        <end position="115"/>
    </location>
</feature>
<gene>
    <name evidence="10" type="ORF">ATP06_0213430</name>
    <name evidence="9" type="ORF">AVL48_22655</name>
</gene>
<comment type="subcellular location">
    <subcellularLocation>
        <location evidence="1">Cell membrane</location>
        <topology evidence="1">Multi-pass membrane protein</topology>
    </subcellularLocation>
</comment>
<protein>
    <submittedName>
        <fullName evidence="10">MFS transporter</fullName>
    </submittedName>
</protein>
<feature type="transmembrane region" description="Helical" evidence="7">
    <location>
        <begin position="121"/>
        <end position="142"/>
    </location>
</feature>
<feature type="transmembrane region" description="Helical" evidence="7">
    <location>
        <begin position="347"/>
        <end position="366"/>
    </location>
</feature>
<dbReference type="SUPFAM" id="SSF103473">
    <property type="entry name" value="MFS general substrate transporter"/>
    <property type="match status" value="1"/>
</dbReference>
<dbReference type="CDD" id="cd17321">
    <property type="entry name" value="MFS_MMR_MDR_like"/>
    <property type="match status" value="1"/>
</dbReference>
<dbReference type="Proteomes" id="UP000076321">
    <property type="component" value="Unassembled WGS sequence"/>
</dbReference>
<evidence type="ECO:0000256" key="3">
    <source>
        <dbReference type="ARBA" id="ARBA00022475"/>
    </source>
</evidence>
<organism evidence="9 11">
    <name type="scientific">Amycolatopsis regifaucium</name>
    <dbReference type="NCBI Taxonomy" id="546365"/>
    <lineage>
        <taxon>Bacteria</taxon>
        <taxon>Bacillati</taxon>
        <taxon>Actinomycetota</taxon>
        <taxon>Actinomycetes</taxon>
        <taxon>Pseudonocardiales</taxon>
        <taxon>Pseudonocardiaceae</taxon>
        <taxon>Amycolatopsis</taxon>
    </lineage>
</organism>
<evidence type="ECO:0000256" key="7">
    <source>
        <dbReference type="SAM" id="Phobius"/>
    </source>
</evidence>
<accession>A0A154MT55</accession>
<dbReference type="InterPro" id="IPR011701">
    <property type="entry name" value="MFS"/>
</dbReference>
<name>A0A154MT55_9PSEU</name>
<evidence type="ECO:0000313" key="10">
    <source>
        <dbReference type="EMBL" id="OKA08280.1"/>
    </source>
</evidence>
<dbReference type="InterPro" id="IPR036259">
    <property type="entry name" value="MFS_trans_sf"/>
</dbReference>
<proteinExistence type="predicted"/>
<keyword evidence="2" id="KW-0813">Transport</keyword>
<keyword evidence="4 7" id="KW-0812">Transmembrane</keyword>
<feature type="transmembrane region" description="Helical" evidence="7">
    <location>
        <begin position="319"/>
        <end position="340"/>
    </location>
</feature>
<dbReference type="Pfam" id="PF07690">
    <property type="entry name" value="MFS_1"/>
    <property type="match status" value="1"/>
</dbReference>
<dbReference type="PANTHER" id="PTHR42718">
    <property type="entry name" value="MAJOR FACILITATOR SUPERFAMILY MULTIDRUG TRANSPORTER MFSC"/>
    <property type="match status" value="1"/>
</dbReference>
<keyword evidence="12" id="KW-1185">Reference proteome</keyword>
<dbReference type="InterPro" id="IPR020846">
    <property type="entry name" value="MFS_dom"/>
</dbReference>
<dbReference type="PANTHER" id="PTHR42718:SF46">
    <property type="entry name" value="BLR6921 PROTEIN"/>
    <property type="match status" value="1"/>
</dbReference>